<reference evidence="1" key="2">
    <citation type="submission" date="2023-05" db="EMBL/GenBank/DDBJ databases">
        <authorList>
            <consortium name="Lawrence Berkeley National Laboratory"/>
            <person name="Steindorff A."/>
            <person name="Hensen N."/>
            <person name="Bonometti L."/>
            <person name="Westerberg I."/>
            <person name="Brannstrom I.O."/>
            <person name="Guillou S."/>
            <person name="Cros-Aarteil S."/>
            <person name="Calhoun S."/>
            <person name="Haridas S."/>
            <person name="Kuo A."/>
            <person name="Mondo S."/>
            <person name="Pangilinan J."/>
            <person name="Riley R."/>
            <person name="Labutti K."/>
            <person name="Andreopoulos B."/>
            <person name="Lipzen A."/>
            <person name="Chen C."/>
            <person name="Yanf M."/>
            <person name="Daum C."/>
            <person name="Ng V."/>
            <person name="Clum A."/>
            <person name="Ohm R."/>
            <person name="Martin F."/>
            <person name="Silar P."/>
            <person name="Natvig D."/>
            <person name="Lalanne C."/>
            <person name="Gautier V."/>
            <person name="Ament-Velasquez S.L."/>
            <person name="Kruys A."/>
            <person name="Hutchinson M.I."/>
            <person name="Powell A.J."/>
            <person name="Barry K."/>
            <person name="Miller A.N."/>
            <person name="Grigoriev I.V."/>
            <person name="Debuchy R."/>
            <person name="Gladieux P."/>
            <person name="Thoren M.H."/>
            <person name="Johannesson H."/>
        </authorList>
    </citation>
    <scope>NUCLEOTIDE SEQUENCE</scope>
    <source>
        <strain evidence="1">CBS 508.74</strain>
    </source>
</reference>
<dbReference type="RefSeq" id="XP_064673481.1">
    <property type="nucleotide sequence ID" value="XM_064809555.1"/>
</dbReference>
<proteinExistence type="predicted"/>
<accession>A0AAN6YVT4</accession>
<dbReference type="GeneID" id="89933679"/>
<protein>
    <submittedName>
        <fullName evidence="1">AOX-domain-containing protein</fullName>
    </submittedName>
</protein>
<dbReference type="EMBL" id="MU853334">
    <property type="protein sequence ID" value="KAK4115911.1"/>
    <property type="molecule type" value="Genomic_DNA"/>
</dbReference>
<dbReference type="InterPro" id="IPR038659">
    <property type="entry name" value="AOX_sf"/>
</dbReference>
<comment type="caution">
    <text evidence="1">The sequence shown here is derived from an EMBL/GenBank/DDBJ whole genome shotgun (WGS) entry which is preliminary data.</text>
</comment>
<name>A0AAN6YVT4_9PEZI</name>
<evidence type="ECO:0000313" key="2">
    <source>
        <dbReference type="Proteomes" id="UP001302812"/>
    </source>
</evidence>
<evidence type="ECO:0000313" key="1">
    <source>
        <dbReference type="EMBL" id="KAK4115911.1"/>
    </source>
</evidence>
<dbReference type="Proteomes" id="UP001302812">
    <property type="component" value="Unassembled WGS sequence"/>
</dbReference>
<gene>
    <name evidence="1" type="ORF">N656DRAFT_407196</name>
</gene>
<sequence length="126" mass="14088">MISVGPGKNICSLSPKQAAKLSQAAAPLFCKIHPVAGLGYPVGLRAAAAIHQSRQPTSSTRHFSTTSSNQLRDFFPRKETTYIRQTPPAWPHHGYTEEEMLSVVPEHRKPKTVSDWLAWRLVRLCR</sequence>
<organism evidence="1 2">
    <name type="scientific">Canariomyces notabilis</name>
    <dbReference type="NCBI Taxonomy" id="2074819"/>
    <lineage>
        <taxon>Eukaryota</taxon>
        <taxon>Fungi</taxon>
        <taxon>Dikarya</taxon>
        <taxon>Ascomycota</taxon>
        <taxon>Pezizomycotina</taxon>
        <taxon>Sordariomycetes</taxon>
        <taxon>Sordariomycetidae</taxon>
        <taxon>Sordariales</taxon>
        <taxon>Chaetomiaceae</taxon>
        <taxon>Canariomyces</taxon>
    </lineage>
</organism>
<reference evidence="1" key="1">
    <citation type="journal article" date="2023" name="Mol. Phylogenet. Evol.">
        <title>Genome-scale phylogeny and comparative genomics of the fungal order Sordariales.</title>
        <authorList>
            <person name="Hensen N."/>
            <person name="Bonometti L."/>
            <person name="Westerberg I."/>
            <person name="Brannstrom I.O."/>
            <person name="Guillou S."/>
            <person name="Cros-Aarteil S."/>
            <person name="Calhoun S."/>
            <person name="Haridas S."/>
            <person name="Kuo A."/>
            <person name="Mondo S."/>
            <person name="Pangilinan J."/>
            <person name="Riley R."/>
            <person name="LaButti K."/>
            <person name="Andreopoulos B."/>
            <person name="Lipzen A."/>
            <person name="Chen C."/>
            <person name="Yan M."/>
            <person name="Daum C."/>
            <person name="Ng V."/>
            <person name="Clum A."/>
            <person name="Steindorff A."/>
            <person name="Ohm R.A."/>
            <person name="Martin F."/>
            <person name="Silar P."/>
            <person name="Natvig D.O."/>
            <person name="Lalanne C."/>
            <person name="Gautier V."/>
            <person name="Ament-Velasquez S.L."/>
            <person name="Kruys A."/>
            <person name="Hutchinson M.I."/>
            <person name="Powell A.J."/>
            <person name="Barry K."/>
            <person name="Miller A.N."/>
            <person name="Grigoriev I.V."/>
            <person name="Debuchy R."/>
            <person name="Gladieux P."/>
            <person name="Hiltunen Thoren M."/>
            <person name="Johannesson H."/>
        </authorList>
    </citation>
    <scope>NUCLEOTIDE SEQUENCE</scope>
    <source>
        <strain evidence="1">CBS 508.74</strain>
    </source>
</reference>
<dbReference type="Gene3D" id="1.20.1260.140">
    <property type="entry name" value="Alternative oxidase"/>
    <property type="match status" value="1"/>
</dbReference>
<keyword evidence="2" id="KW-1185">Reference proteome</keyword>
<dbReference type="AlphaFoldDB" id="A0AAN6YVT4"/>